<accession>A0A7S3AY11</accession>
<dbReference type="EMBL" id="HBHX01034026">
    <property type="protein sequence ID" value="CAE0118233.1"/>
    <property type="molecule type" value="Transcribed_RNA"/>
</dbReference>
<evidence type="ECO:0000313" key="1">
    <source>
        <dbReference type="EMBL" id="CAE0118233.1"/>
    </source>
</evidence>
<gene>
    <name evidence="1" type="ORF">HERI1096_LOCUS18932</name>
</gene>
<name>A0A7S3AY11_9EUKA</name>
<sequence>MKHAWQEATRYESHSGILFEMVVFSRPDILFSSAMGPWCMYDVAPQPSRWYTGGLLHSPDMFWIMSRKVADRVLGRTLRTLVDCTPGKACCCLRRGPSYWAQWYWTAATNVKLIPWVAGYGVVLNHHDTQCNDCYGWKPGQPVVKAVGPGN</sequence>
<reference evidence="1" key="1">
    <citation type="submission" date="2021-01" db="EMBL/GenBank/DDBJ databases">
        <authorList>
            <person name="Corre E."/>
            <person name="Pelletier E."/>
            <person name="Niang G."/>
            <person name="Scheremetjew M."/>
            <person name="Finn R."/>
            <person name="Kale V."/>
            <person name="Holt S."/>
            <person name="Cochrane G."/>
            <person name="Meng A."/>
            <person name="Brown T."/>
            <person name="Cohen L."/>
        </authorList>
    </citation>
    <scope>NUCLEOTIDE SEQUENCE</scope>
    <source>
        <strain evidence="1">CCMP281</strain>
    </source>
</reference>
<organism evidence="1">
    <name type="scientific">Haptolina ericina</name>
    <dbReference type="NCBI Taxonomy" id="156174"/>
    <lineage>
        <taxon>Eukaryota</taxon>
        <taxon>Haptista</taxon>
        <taxon>Haptophyta</taxon>
        <taxon>Prymnesiophyceae</taxon>
        <taxon>Prymnesiales</taxon>
        <taxon>Prymnesiaceae</taxon>
        <taxon>Haptolina</taxon>
    </lineage>
</organism>
<protein>
    <submittedName>
        <fullName evidence="1">Uncharacterized protein</fullName>
    </submittedName>
</protein>
<proteinExistence type="predicted"/>
<dbReference type="AlphaFoldDB" id="A0A7S3AY11"/>